<dbReference type="Proteomes" id="UP001200034">
    <property type="component" value="Unassembled WGS sequence"/>
</dbReference>
<feature type="non-terminal residue" evidence="1">
    <location>
        <position position="1"/>
    </location>
</feature>
<comment type="caution">
    <text evidence="1">The sequence shown here is derived from an EMBL/GenBank/DDBJ whole genome shotgun (WGS) entry which is preliminary data.</text>
</comment>
<accession>A0AAD4PKE4</accession>
<sequence>LKYIIALQDYALMNDNFRATGLLVEVEKSLKNPPKSSDFEV</sequence>
<reference evidence="1" key="1">
    <citation type="journal article" date="2021" name="Mol. Ecol. Resour.">
        <title>Phylogenomic analyses of the genus Drosophila reveals genomic signals of climate adaptation.</title>
        <authorList>
            <person name="Li F."/>
            <person name="Rane R.V."/>
            <person name="Luria V."/>
            <person name="Xiong Z."/>
            <person name="Chen J."/>
            <person name="Li Z."/>
            <person name="Catullo R.A."/>
            <person name="Griffin P.C."/>
            <person name="Schiffer M."/>
            <person name="Pearce S."/>
            <person name="Lee S.F."/>
            <person name="McElroy K."/>
            <person name="Stocker A."/>
            <person name="Shirriffs J."/>
            <person name="Cockerell F."/>
            <person name="Coppin C."/>
            <person name="Sgro C.M."/>
            <person name="Karger A."/>
            <person name="Cain J.W."/>
            <person name="Weber J.A."/>
            <person name="Santpere G."/>
            <person name="Kirschner M.W."/>
            <person name="Hoffmann A.A."/>
            <person name="Oakeshott J.G."/>
            <person name="Zhang G."/>
        </authorList>
    </citation>
    <scope>NUCLEOTIDE SEQUENCE</scope>
    <source>
        <strain evidence="1">BGI-SZ-2011g</strain>
    </source>
</reference>
<dbReference type="EMBL" id="JAJJHW010002585">
    <property type="protein sequence ID" value="KAH8370073.1"/>
    <property type="molecule type" value="Genomic_DNA"/>
</dbReference>
<dbReference type="AlphaFoldDB" id="A0AAD4PKE4"/>
<protein>
    <submittedName>
        <fullName evidence="1">Uncharacterized protein</fullName>
    </submittedName>
</protein>
<keyword evidence="2" id="KW-1185">Reference proteome</keyword>
<gene>
    <name evidence="1" type="ORF">KR093_002124</name>
</gene>
<organism evidence="1 2">
    <name type="scientific">Drosophila rubida</name>
    <dbReference type="NCBI Taxonomy" id="30044"/>
    <lineage>
        <taxon>Eukaryota</taxon>
        <taxon>Metazoa</taxon>
        <taxon>Ecdysozoa</taxon>
        <taxon>Arthropoda</taxon>
        <taxon>Hexapoda</taxon>
        <taxon>Insecta</taxon>
        <taxon>Pterygota</taxon>
        <taxon>Neoptera</taxon>
        <taxon>Endopterygota</taxon>
        <taxon>Diptera</taxon>
        <taxon>Brachycera</taxon>
        <taxon>Muscomorpha</taxon>
        <taxon>Ephydroidea</taxon>
        <taxon>Drosophilidae</taxon>
        <taxon>Drosophila</taxon>
    </lineage>
</organism>
<name>A0AAD4PKE4_9MUSC</name>
<proteinExistence type="predicted"/>
<evidence type="ECO:0000313" key="1">
    <source>
        <dbReference type="EMBL" id="KAH8370073.1"/>
    </source>
</evidence>
<evidence type="ECO:0000313" key="2">
    <source>
        <dbReference type="Proteomes" id="UP001200034"/>
    </source>
</evidence>